<dbReference type="Proteomes" id="UP000257127">
    <property type="component" value="Unassembled WGS sequence"/>
</dbReference>
<proteinExistence type="predicted"/>
<evidence type="ECO:0000313" key="2">
    <source>
        <dbReference type="Proteomes" id="UP000257127"/>
    </source>
</evidence>
<protein>
    <submittedName>
        <fullName evidence="1">Uncharacterized protein</fullName>
    </submittedName>
</protein>
<sequence>MTQLLLNISDEKKANKLIEFLRTLSYINVQEFNEENIILPEAEKELMRNRLQNAKEEDFKDWEEIKQKFNIK</sequence>
<name>A0A3E1F0J7_9FLAO</name>
<reference evidence="1 2" key="1">
    <citation type="submission" date="2018-08" db="EMBL/GenBank/DDBJ databases">
        <title>The draft genome squence of Brumimicrobium sp. N62.</title>
        <authorList>
            <person name="Du Z.-J."/>
            <person name="Luo H.-R."/>
        </authorList>
    </citation>
    <scope>NUCLEOTIDE SEQUENCE [LARGE SCALE GENOMIC DNA]</scope>
    <source>
        <strain evidence="1 2">N62</strain>
    </source>
</reference>
<comment type="caution">
    <text evidence="1">The sequence shown here is derived from an EMBL/GenBank/DDBJ whole genome shotgun (WGS) entry which is preliminary data.</text>
</comment>
<accession>A0A3E1F0J7</accession>
<dbReference type="EMBL" id="QURB01000002">
    <property type="protein sequence ID" value="RFC55328.1"/>
    <property type="molecule type" value="Genomic_DNA"/>
</dbReference>
<organism evidence="1 2">
    <name type="scientific">Brumimicrobium aurantiacum</name>
    <dbReference type="NCBI Taxonomy" id="1737063"/>
    <lineage>
        <taxon>Bacteria</taxon>
        <taxon>Pseudomonadati</taxon>
        <taxon>Bacteroidota</taxon>
        <taxon>Flavobacteriia</taxon>
        <taxon>Flavobacteriales</taxon>
        <taxon>Crocinitomicaceae</taxon>
        <taxon>Brumimicrobium</taxon>
    </lineage>
</organism>
<dbReference type="AlphaFoldDB" id="A0A3E1F0J7"/>
<gene>
    <name evidence="1" type="ORF">DXU93_05765</name>
</gene>
<dbReference type="OrthoDB" id="1364467at2"/>
<keyword evidence="2" id="KW-1185">Reference proteome</keyword>
<evidence type="ECO:0000313" key="1">
    <source>
        <dbReference type="EMBL" id="RFC55328.1"/>
    </source>
</evidence>
<dbReference type="RefSeq" id="WP_116880308.1">
    <property type="nucleotide sequence ID" value="NZ_QURB01000002.1"/>
</dbReference>